<name>A0A5B7KKV1_PORTR</name>
<organism evidence="2 3">
    <name type="scientific">Portunus trituberculatus</name>
    <name type="common">Swimming crab</name>
    <name type="synonym">Neptunus trituberculatus</name>
    <dbReference type="NCBI Taxonomy" id="210409"/>
    <lineage>
        <taxon>Eukaryota</taxon>
        <taxon>Metazoa</taxon>
        <taxon>Ecdysozoa</taxon>
        <taxon>Arthropoda</taxon>
        <taxon>Crustacea</taxon>
        <taxon>Multicrustacea</taxon>
        <taxon>Malacostraca</taxon>
        <taxon>Eumalacostraca</taxon>
        <taxon>Eucarida</taxon>
        <taxon>Decapoda</taxon>
        <taxon>Pleocyemata</taxon>
        <taxon>Brachyura</taxon>
        <taxon>Eubrachyura</taxon>
        <taxon>Portunoidea</taxon>
        <taxon>Portunidae</taxon>
        <taxon>Portuninae</taxon>
        <taxon>Portunus</taxon>
    </lineage>
</organism>
<dbReference type="AlphaFoldDB" id="A0A5B7KKV1"/>
<comment type="caution">
    <text evidence="2">The sequence shown here is derived from an EMBL/GenBank/DDBJ whole genome shotgun (WGS) entry which is preliminary data.</text>
</comment>
<reference evidence="2 3" key="1">
    <citation type="submission" date="2019-05" db="EMBL/GenBank/DDBJ databases">
        <title>Another draft genome of Portunus trituberculatus and its Hox gene families provides insights of decapod evolution.</title>
        <authorList>
            <person name="Jeong J.-H."/>
            <person name="Song I."/>
            <person name="Kim S."/>
            <person name="Choi T."/>
            <person name="Kim D."/>
            <person name="Ryu S."/>
            <person name="Kim W."/>
        </authorList>
    </citation>
    <scope>NUCLEOTIDE SEQUENCE [LARGE SCALE GENOMIC DNA]</scope>
    <source>
        <tissue evidence="2">Muscle</tissue>
    </source>
</reference>
<keyword evidence="3" id="KW-1185">Reference proteome</keyword>
<dbReference type="EMBL" id="VSRR010148763">
    <property type="protein sequence ID" value="MPD05978.1"/>
    <property type="molecule type" value="Genomic_DNA"/>
</dbReference>
<evidence type="ECO:0000313" key="2">
    <source>
        <dbReference type="EMBL" id="MPD05978.1"/>
    </source>
</evidence>
<keyword evidence="1" id="KW-0812">Transmembrane</keyword>
<accession>A0A5B7KKV1</accession>
<keyword evidence="1" id="KW-0472">Membrane</keyword>
<evidence type="ECO:0008006" key="4">
    <source>
        <dbReference type="Google" id="ProtNLM"/>
    </source>
</evidence>
<evidence type="ECO:0000313" key="3">
    <source>
        <dbReference type="Proteomes" id="UP000324222"/>
    </source>
</evidence>
<feature type="transmembrane region" description="Helical" evidence="1">
    <location>
        <begin position="26"/>
        <end position="48"/>
    </location>
</feature>
<gene>
    <name evidence="2" type="ORF">E2C01_101753</name>
</gene>
<proteinExistence type="predicted"/>
<dbReference type="Proteomes" id="UP000324222">
    <property type="component" value="Unassembled WGS sequence"/>
</dbReference>
<keyword evidence="1" id="KW-1133">Transmembrane helix</keyword>
<sequence length="85" mass="9444">MMRTHKRKPVKCGRREGEKENKVDEIWIRDVVVVVVVVIVVVVYLPSWCVSNASVVCCSVPFDPLISLTSLSPSLPPSVSSQQHV</sequence>
<protein>
    <recommendedName>
        <fullName evidence="4">Transmembrane protein</fullName>
    </recommendedName>
</protein>
<evidence type="ECO:0000256" key="1">
    <source>
        <dbReference type="SAM" id="Phobius"/>
    </source>
</evidence>